<gene>
    <name evidence="1" type="ORF">C6Y45_06520</name>
</gene>
<dbReference type="InterPro" id="IPR015867">
    <property type="entry name" value="N-reg_PII/ATP_PRibTrfase_C"/>
</dbReference>
<dbReference type="PANTHER" id="PTHR38456:SF1">
    <property type="entry name" value="CYCLIC DI-AMP RECEPTOR A"/>
    <property type="match status" value="1"/>
</dbReference>
<proteinExistence type="predicted"/>
<evidence type="ECO:0000313" key="2">
    <source>
        <dbReference type="Proteomes" id="UP000240509"/>
    </source>
</evidence>
<dbReference type="SUPFAM" id="SSF54913">
    <property type="entry name" value="GlnB-like"/>
    <property type="match status" value="1"/>
</dbReference>
<accession>A0A2T4U783</accession>
<dbReference type="EMBL" id="PZJJ01000008">
    <property type="protein sequence ID" value="PTL39263.1"/>
    <property type="molecule type" value="Genomic_DNA"/>
</dbReference>
<dbReference type="Pfam" id="PF06153">
    <property type="entry name" value="CdAMP_rec"/>
    <property type="match status" value="1"/>
</dbReference>
<reference evidence="1 2" key="1">
    <citation type="submission" date="2018-03" db="EMBL/GenBank/DDBJ databases">
        <title>Alkalicoccus saliphilus sp. nov., isolated from a mineral pool.</title>
        <authorList>
            <person name="Zhao B."/>
        </authorList>
    </citation>
    <scope>NUCLEOTIDE SEQUENCE [LARGE SCALE GENOMIC DNA]</scope>
    <source>
        <strain evidence="1 2">6AG</strain>
    </source>
</reference>
<dbReference type="InterPro" id="IPR010375">
    <property type="entry name" value="CdAMP_rec"/>
</dbReference>
<organism evidence="1 2">
    <name type="scientific">Alkalicoccus saliphilus</name>
    <dbReference type="NCBI Taxonomy" id="200989"/>
    <lineage>
        <taxon>Bacteria</taxon>
        <taxon>Bacillati</taxon>
        <taxon>Bacillota</taxon>
        <taxon>Bacilli</taxon>
        <taxon>Bacillales</taxon>
        <taxon>Bacillaceae</taxon>
        <taxon>Alkalicoccus</taxon>
    </lineage>
</organism>
<keyword evidence="2" id="KW-1185">Reference proteome</keyword>
<dbReference type="Proteomes" id="UP000240509">
    <property type="component" value="Unassembled WGS sequence"/>
</dbReference>
<protein>
    <submittedName>
        <fullName evidence="1">Transcriptional regulator</fullName>
    </submittedName>
</protein>
<dbReference type="InterPro" id="IPR011322">
    <property type="entry name" value="N-reg_PII-like_a/b"/>
</dbReference>
<comment type="caution">
    <text evidence="1">The sequence shown here is derived from an EMBL/GenBank/DDBJ whole genome shotgun (WGS) entry which is preliminary data.</text>
</comment>
<name>A0A2T4U783_9BACI</name>
<dbReference type="Gene3D" id="3.30.70.120">
    <property type="match status" value="1"/>
</dbReference>
<dbReference type="AlphaFoldDB" id="A0A2T4U783"/>
<evidence type="ECO:0000313" key="1">
    <source>
        <dbReference type="EMBL" id="PTL39263.1"/>
    </source>
</evidence>
<dbReference type="PANTHER" id="PTHR38456">
    <property type="entry name" value="CYCLIC DI-AMP RECEPTOR A"/>
    <property type="match status" value="1"/>
</dbReference>
<sequence length="123" mass="14391">MKENISIRWIHQKVIKRRKTMKLVIVIVQNRYREALTEGLKKADYRLTELSSSGGFLRKRSTTFLVGINEEDADKLQETMKRICLRYEATHGRNRDQDHRYVSFMVDTEDAVPFISRGAGTNN</sequence>